<proteinExistence type="predicted"/>
<evidence type="ECO:0000256" key="2">
    <source>
        <dbReference type="RuleBase" id="RU000408"/>
    </source>
</evidence>
<dbReference type="GO" id="GO:0003730">
    <property type="term" value="F:mRNA 3'-UTR binding"/>
    <property type="evidence" value="ECO:0007669"/>
    <property type="project" value="TreeGrafter"/>
</dbReference>
<dbReference type="KEGG" id="gps:C427_1191"/>
<dbReference type="InterPro" id="IPR011129">
    <property type="entry name" value="CSD"/>
</dbReference>
<feature type="transmembrane region" description="Helical" evidence="3">
    <location>
        <begin position="145"/>
        <end position="164"/>
    </location>
</feature>
<organism evidence="5 6">
    <name type="scientific">Paraglaciecola psychrophila 170</name>
    <dbReference type="NCBI Taxonomy" id="1129794"/>
    <lineage>
        <taxon>Bacteria</taxon>
        <taxon>Pseudomonadati</taxon>
        <taxon>Pseudomonadota</taxon>
        <taxon>Gammaproteobacteria</taxon>
        <taxon>Alteromonadales</taxon>
        <taxon>Alteromonadaceae</taxon>
        <taxon>Paraglaciecola</taxon>
    </lineage>
</organism>
<keyword evidence="5" id="KW-0238">DNA-binding</keyword>
<keyword evidence="3" id="KW-0812">Transmembrane</keyword>
<dbReference type="OrthoDB" id="72963at2"/>
<dbReference type="Pfam" id="PF00313">
    <property type="entry name" value="CSD"/>
    <property type="match status" value="1"/>
</dbReference>
<dbReference type="PANTHER" id="PTHR12962:SF1">
    <property type="entry name" value="COLD SHOCK DOMAIN-CONTAINING PROTEIN CG9705"/>
    <property type="match status" value="1"/>
</dbReference>
<dbReference type="PATRIC" id="fig|1129794.4.peg.1181"/>
<dbReference type="SMART" id="SM00357">
    <property type="entry name" value="CSP"/>
    <property type="match status" value="1"/>
</dbReference>
<dbReference type="RefSeq" id="WP_007636938.1">
    <property type="nucleotide sequence ID" value="NC_020514.1"/>
</dbReference>
<dbReference type="InterPro" id="IPR010718">
    <property type="entry name" value="DUF1294"/>
</dbReference>
<reference evidence="5 6" key="1">
    <citation type="journal article" date="2013" name="Genome Announc.">
        <title>Complete Genome Sequence of Glaciecola psychrophila Strain 170T.</title>
        <authorList>
            <person name="Yin J."/>
            <person name="Chen J."/>
            <person name="Liu G."/>
            <person name="Yu Y."/>
            <person name="Song L."/>
            <person name="Wang X."/>
            <person name="Qu X."/>
        </authorList>
    </citation>
    <scope>NUCLEOTIDE SEQUENCE [LARGE SCALE GENOMIC DNA]</scope>
    <source>
        <strain evidence="5 6">170</strain>
    </source>
</reference>
<evidence type="ECO:0000256" key="3">
    <source>
        <dbReference type="SAM" id="Phobius"/>
    </source>
</evidence>
<dbReference type="Gene3D" id="2.40.50.140">
    <property type="entry name" value="Nucleic acid-binding proteins"/>
    <property type="match status" value="1"/>
</dbReference>
<name>K7A3T1_9ALTE</name>
<feature type="transmembrane region" description="Helical" evidence="3">
    <location>
        <begin position="176"/>
        <end position="195"/>
    </location>
</feature>
<dbReference type="EMBL" id="CP003837">
    <property type="protein sequence ID" value="AGH43300.1"/>
    <property type="molecule type" value="Genomic_DNA"/>
</dbReference>
<evidence type="ECO:0000313" key="6">
    <source>
        <dbReference type="Proteomes" id="UP000011864"/>
    </source>
</evidence>
<evidence type="ECO:0000256" key="1">
    <source>
        <dbReference type="ARBA" id="ARBA00022553"/>
    </source>
</evidence>
<dbReference type="HOGENOM" id="CLU_091970_0_0_6"/>
<accession>K7A3T1</accession>
<feature type="domain" description="CSD" evidence="4">
    <location>
        <begin position="2"/>
        <end position="67"/>
    </location>
</feature>
<keyword evidence="6" id="KW-1185">Reference proteome</keyword>
<feature type="transmembrane region" description="Helical" evidence="3">
    <location>
        <begin position="83"/>
        <end position="105"/>
    </location>
</feature>
<keyword evidence="3" id="KW-1133">Transmembrane helix</keyword>
<dbReference type="GO" id="GO:0043488">
    <property type="term" value="P:regulation of mRNA stability"/>
    <property type="evidence" value="ECO:0007669"/>
    <property type="project" value="TreeGrafter"/>
</dbReference>
<dbReference type="Pfam" id="PF06961">
    <property type="entry name" value="DUF1294"/>
    <property type="match status" value="1"/>
</dbReference>
<dbReference type="SUPFAM" id="SSF50249">
    <property type="entry name" value="Nucleic acid-binding proteins"/>
    <property type="match status" value="1"/>
</dbReference>
<comment type="subcellular location">
    <subcellularLocation>
        <location evidence="2">Cytoplasm</location>
    </subcellularLocation>
</comment>
<gene>
    <name evidence="5" type="ORF">C427_1191</name>
</gene>
<dbReference type="InterPro" id="IPR012340">
    <property type="entry name" value="NA-bd_OB-fold"/>
</dbReference>
<dbReference type="InterPro" id="IPR019844">
    <property type="entry name" value="CSD_CS"/>
</dbReference>
<dbReference type="STRING" id="1129794.C427_1191"/>
<dbReference type="PROSITE" id="PS51857">
    <property type="entry name" value="CSD_2"/>
    <property type="match status" value="1"/>
</dbReference>
<dbReference type="AlphaFoldDB" id="K7A3T1"/>
<dbReference type="PROSITE" id="PS00352">
    <property type="entry name" value="CSD_1"/>
    <property type="match status" value="1"/>
</dbReference>
<keyword evidence="3" id="KW-0472">Membrane</keyword>
<dbReference type="eggNOG" id="COG1278">
    <property type="taxonomic scope" value="Bacteria"/>
</dbReference>
<dbReference type="PANTHER" id="PTHR12962">
    <property type="entry name" value="CALCIUM-REGULATED HEAT STABLE PROTEIN CRHSP-24-RELATED"/>
    <property type="match status" value="1"/>
</dbReference>
<keyword evidence="1" id="KW-0597">Phosphoprotein</keyword>
<dbReference type="GO" id="GO:0005829">
    <property type="term" value="C:cytosol"/>
    <property type="evidence" value="ECO:0007669"/>
    <property type="project" value="UniProtKB-ARBA"/>
</dbReference>
<dbReference type="eggNOG" id="COG3326">
    <property type="taxonomic scope" value="Bacteria"/>
</dbReference>
<evidence type="ECO:0000259" key="4">
    <source>
        <dbReference type="PROSITE" id="PS51857"/>
    </source>
</evidence>
<dbReference type="InterPro" id="IPR002059">
    <property type="entry name" value="CSP_DNA-bd"/>
</dbReference>
<dbReference type="InterPro" id="IPR052069">
    <property type="entry name" value="Ca-reg_mRNA-binding_domain"/>
</dbReference>
<evidence type="ECO:0000313" key="5">
    <source>
        <dbReference type="EMBL" id="AGH43300.1"/>
    </source>
</evidence>
<sequence length="204" mass="23229">MRYKGKLIKWNVDKAFGFIQPNAGGADIFIHKSALFNRKRTPQINDIITFSMNKGKDGRCCASDATFSGEKLKNFQSKKNTSLSAFSSYLSLLFLAAITAAYYAGQFPQKLLLSYFCLSMITFLAYAFDKSNARHGAWRVKESKLHFFALIGGWPGAAIAQPLLRHKSQKREFLMVFWFTVIINISLLIFLYLSASRKYLDILY</sequence>
<feature type="transmembrane region" description="Helical" evidence="3">
    <location>
        <begin position="111"/>
        <end position="129"/>
    </location>
</feature>
<dbReference type="Proteomes" id="UP000011864">
    <property type="component" value="Chromosome"/>
</dbReference>
<dbReference type="GO" id="GO:0003677">
    <property type="term" value="F:DNA binding"/>
    <property type="evidence" value="ECO:0007669"/>
    <property type="project" value="UniProtKB-KW"/>
</dbReference>
<protein>
    <submittedName>
        <fullName evidence="5">Cold shock DNA-binding domain-containing protein</fullName>
    </submittedName>
</protein>